<dbReference type="OrthoDB" id="9810449at2"/>
<dbReference type="GO" id="GO:0016791">
    <property type="term" value="F:phosphatase activity"/>
    <property type="evidence" value="ECO:0007669"/>
    <property type="project" value="TreeGrafter"/>
</dbReference>
<dbReference type="InterPro" id="IPR036412">
    <property type="entry name" value="HAD-like_sf"/>
</dbReference>
<keyword evidence="1" id="KW-0378">Hydrolase</keyword>
<dbReference type="Pfam" id="PF13344">
    <property type="entry name" value="Hydrolase_6"/>
    <property type="match status" value="1"/>
</dbReference>
<dbReference type="InterPro" id="IPR023214">
    <property type="entry name" value="HAD_sf"/>
</dbReference>
<dbReference type="GO" id="GO:0005737">
    <property type="term" value="C:cytoplasm"/>
    <property type="evidence" value="ECO:0007669"/>
    <property type="project" value="TreeGrafter"/>
</dbReference>
<dbReference type="Gene3D" id="3.40.50.1000">
    <property type="entry name" value="HAD superfamily/HAD-like"/>
    <property type="match status" value="2"/>
</dbReference>
<name>E6X2Z3_NITSE</name>
<evidence type="ECO:0000313" key="2">
    <source>
        <dbReference type="Proteomes" id="UP000008633"/>
    </source>
</evidence>
<dbReference type="SUPFAM" id="SSF56784">
    <property type="entry name" value="HAD-like"/>
    <property type="match status" value="1"/>
</dbReference>
<reference evidence="1 2" key="1">
    <citation type="journal article" date="2011" name="Stand. Genomic Sci.">
        <title>Complete genome sequence of Nitratifractor salsuginis type strain (E9I37-1).</title>
        <authorList>
            <person name="Anderson I."/>
            <person name="Sikorski J."/>
            <person name="Zeytun A."/>
            <person name="Nolan M."/>
            <person name="Lapidus A."/>
            <person name="Lucas S."/>
            <person name="Hammon N."/>
            <person name="Deshpande S."/>
            <person name="Cheng J.F."/>
            <person name="Tapia R."/>
            <person name="Han C."/>
            <person name="Goodwin L."/>
            <person name="Pitluck S."/>
            <person name="Liolios K."/>
            <person name="Pagani I."/>
            <person name="Ivanova N."/>
            <person name="Huntemann M."/>
            <person name="Mavromatis K."/>
            <person name="Ovchinikova G."/>
            <person name="Pati A."/>
            <person name="Chen A."/>
            <person name="Palaniappan K."/>
            <person name="Land M."/>
            <person name="Hauser L."/>
            <person name="Brambilla E.M."/>
            <person name="Ngatchou-Djao O.D."/>
            <person name="Rohde M."/>
            <person name="Tindall B.J."/>
            <person name="Goker M."/>
            <person name="Detter J.C."/>
            <person name="Woyke T."/>
            <person name="Bristow J."/>
            <person name="Eisen J.A."/>
            <person name="Markowitz V."/>
            <person name="Hugenholtz P."/>
            <person name="Klenk H.P."/>
            <person name="Kyrpides N.C."/>
        </authorList>
    </citation>
    <scope>NUCLEOTIDE SEQUENCE [LARGE SCALE GENOMIC DNA]</scope>
    <source>
        <strain evidence="2">DSM 16511 / JCM 12458 / E9I37-1</strain>
    </source>
</reference>
<dbReference type="PANTHER" id="PTHR19288:SF46">
    <property type="entry name" value="HALOACID DEHALOGENASE-LIKE HYDROLASE DOMAIN-CONTAINING PROTEIN 2"/>
    <property type="match status" value="1"/>
</dbReference>
<dbReference type="KEGG" id="nsa:Nitsa_2034"/>
<dbReference type="Proteomes" id="UP000008633">
    <property type="component" value="Chromosome"/>
</dbReference>
<proteinExistence type="predicted"/>
<dbReference type="Pfam" id="PF13242">
    <property type="entry name" value="Hydrolase_like"/>
    <property type="match status" value="1"/>
</dbReference>
<organism evidence="1 2">
    <name type="scientific">Nitratifractor salsuginis (strain DSM 16511 / JCM 12458 / E9I37-1)</name>
    <dbReference type="NCBI Taxonomy" id="749222"/>
    <lineage>
        <taxon>Bacteria</taxon>
        <taxon>Pseudomonadati</taxon>
        <taxon>Campylobacterota</taxon>
        <taxon>Epsilonproteobacteria</taxon>
        <taxon>Campylobacterales</taxon>
        <taxon>Sulfurovaceae</taxon>
        <taxon>Nitratifractor</taxon>
    </lineage>
</organism>
<keyword evidence="2" id="KW-1185">Reference proteome</keyword>
<dbReference type="InterPro" id="IPR006357">
    <property type="entry name" value="HAD-SF_hydro_IIA"/>
</dbReference>
<dbReference type="PANTHER" id="PTHR19288">
    <property type="entry name" value="4-NITROPHENYLPHOSPHATASE-RELATED"/>
    <property type="match status" value="1"/>
</dbReference>
<dbReference type="eggNOG" id="COG0647">
    <property type="taxonomic scope" value="Bacteria"/>
</dbReference>
<dbReference type="STRING" id="749222.Nitsa_2034"/>
<dbReference type="EMBL" id="CP002452">
    <property type="protein sequence ID" value="ADV47276.1"/>
    <property type="molecule type" value="Genomic_DNA"/>
</dbReference>
<sequence>MNKTVILDLDGTLYFGDRAAPEAVSACEILKKRGYRLVFLTNNSTKTRLEIKKKLVDLGFPVNSLNEIYTSSYAMAVHLHNTKINNVYLLGSKGLGSELHEKGVICVDSSSIPQAVVVGLKTDFCYKDIAEAMGIIEKNRVNIYTCNLDKNFPIGGGEKRPGINALVSALVGSLSHNADVKIIGKPSSYMLQLIAEQFTLTPDDMCVVGDSEESDIAMANNYGCASFLTGHRGLTLEITNQIVERLG</sequence>
<dbReference type="HOGENOM" id="CLU_043473_1_2_7"/>
<accession>E6X2Z3</accession>
<gene>
    <name evidence="1" type="ordered locus">Nitsa_2034</name>
</gene>
<protein>
    <submittedName>
        <fullName evidence="1">Haloacid dehalogenase domain protein hydrolase</fullName>
    </submittedName>
</protein>
<reference evidence="2" key="2">
    <citation type="submission" date="2011-01" db="EMBL/GenBank/DDBJ databases">
        <title>The complete genome of Nitratifractor salsuginis DSM 16511.</title>
        <authorList>
            <consortium name="US DOE Joint Genome Institute (JGI-PGF)"/>
            <person name="Lucas S."/>
            <person name="Copeland A."/>
            <person name="Lapidus A."/>
            <person name="Bruce D."/>
            <person name="Goodwin L."/>
            <person name="Pitluck S."/>
            <person name="Kyrpides N."/>
            <person name="Mavromatis K."/>
            <person name="Ivanova N."/>
            <person name="Mikhailova N."/>
            <person name="Zeytun A."/>
            <person name="Detter J.C."/>
            <person name="Tapia R."/>
            <person name="Han C."/>
            <person name="Land M."/>
            <person name="Hauser L."/>
            <person name="Markowitz V."/>
            <person name="Cheng J.-F."/>
            <person name="Hugenholtz P."/>
            <person name="Woyke T."/>
            <person name="Wu D."/>
            <person name="Tindall B."/>
            <person name="Schuetze A."/>
            <person name="Brambilla E."/>
            <person name="Klenk H.-P."/>
            <person name="Eisen J.A."/>
        </authorList>
    </citation>
    <scope>NUCLEOTIDE SEQUENCE [LARGE SCALE GENOMIC DNA]</scope>
    <source>
        <strain evidence="2">DSM 16511 / JCM 12458 / E9I37-1</strain>
    </source>
</reference>
<dbReference type="NCBIfam" id="TIGR01460">
    <property type="entry name" value="HAD-SF-IIA"/>
    <property type="match status" value="1"/>
</dbReference>
<dbReference type="RefSeq" id="WP_013554961.1">
    <property type="nucleotide sequence ID" value="NC_014935.1"/>
</dbReference>
<dbReference type="AlphaFoldDB" id="E6X2Z3"/>
<evidence type="ECO:0000313" key="1">
    <source>
        <dbReference type="EMBL" id="ADV47276.1"/>
    </source>
</evidence>